<keyword evidence="1" id="KW-0687">Ribonucleoprotein</keyword>
<gene>
    <name evidence="1" type="ORF">EJF14_10208</name>
</gene>
<evidence type="ECO:0000313" key="2">
    <source>
        <dbReference type="Proteomes" id="UP000326582"/>
    </source>
</evidence>
<dbReference type="Proteomes" id="UP000326582">
    <property type="component" value="Chromosome 1"/>
</dbReference>
<protein>
    <submittedName>
        <fullName evidence="1">54S ribosomal protein</fullName>
    </submittedName>
</protein>
<sequence>MPQDRKLNHYVHSPITLLKTCSAKVVHTPHSYARKKNSVDLFVPYMFRTGIWSAAAASRNLRTAQILGRAPNCMRPFSYSAVRPASLFGEVTEGKTVPVENADTPLEQDDISPETDTKLQEHYAAEIQKAREVSEKYITPLKRRLFDLSVAQHGFFKNNHIVVDRENGKSYKVQLTNEEIDILEPTIYLQSYRIKSSMKKATVVNRFVRGYTVKNAINQLHFNPKKMATELEKLLKQGLEQARKQGIPEDGLYIQALWTGSDGGWVKRADIKGRGRTGILEHPYVHLKAILKTEQTQKRLAWEKEQARRQAKPRSFLNNEPLNFKVRAFYKW</sequence>
<keyword evidence="2" id="KW-1185">Reference proteome</keyword>
<accession>A0ACD0WCX9</accession>
<dbReference type="EMBL" id="CP038484">
    <property type="protein sequence ID" value="QFZ25123.1"/>
    <property type="molecule type" value="Genomic_DNA"/>
</dbReference>
<proteinExistence type="predicted"/>
<reference evidence="2" key="1">
    <citation type="journal article" date="2019" name="MBio">
        <title>Comparative genomics for the elucidation of multidrug resistance (MDR) in Candida lusitaniae.</title>
        <authorList>
            <person name="Kannan A."/>
            <person name="Asner S.A."/>
            <person name="Trachsel E."/>
            <person name="Kelly S."/>
            <person name="Parker J."/>
            <person name="Sanglard D."/>
        </authorList>
    </citation>
    <scope>NUCLEOTIDE SEQUENCE [LARGE SCALE GENOMIC DNA]</scope>
    <source>
        <strain evidence="2">P1</strain>
    </source>
</reference>
<organism evidence="1 2">
    <name type="scientific">Clavispora lusitaniae</name>
    <name type="common">Candida lusitaniae</name>
    <dbReference type="NCBI Taxonomy" id="36911"/>
    <lineage>
        <taxon>Eukaryota</taxon>
        <taxon>Fungi</taxon>
        <taxon>Dikarya</taxon>
        <taxon>Ascomycota</taxon>
        <taxon>Saccharomycotina</taxon>
        <taxon>Pichiomycetes</taxon>
        <taxon>Metschnikowiaceae</taxon>
        <taxon>Clavispora</taxon>
    </lineage>
</organism>
<name>A0ACD0WCX9_CLALS</name>
<evidence type="ECO:0000313" key="1">
    <source>
        <dbReference type="EMBL" id="QFZ25123.1"/>
    </source>
</evidence>
<keyword evidence="1" id="KW-0689">Ribosomal protein</keyword>